<evidence type="ECO:0000256" key="5">
    <source>
        <dbReference type="ARBA" id="ARBA00023136"/>
    </source>
</evidence>
<feature type="transmembrane region" description="Helical" evidence="7">
    <location>
        <begin position="1231"/>
        <end position="1252"/>
    </location>
</feature>
<dbReference type="GO" id="GO:0005216">
    <property type="term" value="F:monoatomic ion channel activity"/>
    <property type="evidence" value="ECO:0007669"/>
    <property type="project" value="InterPro"/>
</dbReference>
<keyword evidence="3" id="KW-0677">Repeat</keyword>
<keyword evidence="2 7" id="KW-0812">Transmembrane</keyword>
<dbReference type="PANTHER" id="PTHR10582">
    <property type="entry name" value="TRANSIENT RECEPTOR POTENTIAL ION CHANNEL PROTEIN"/>
    <property type="match status" value="1"/>
</dbReference>
<dbReference type="GO" id="GO:0098703">
    <property type="term" value="P:calcium ion import across plasma membrane"/>
    <property type="evidence" value="ECO:0007669"/>
    <property type="project" value="TreeGrafter"/>
</dbReference>
<keyword evidence="5 7" id="KW-0472">Membrane</keyword>
<dbReference type="EMBL" id="JAABOA010000033">
    <property type="protein sequence ID" value="KAF9586428.1"/>
    <property type="molecule type" value="Genomic_DNA"/>
</dbReference>
<feature type="domain" description="Ion transport" evidence="8">
    <location>
        <begin position="1061"/>
        <end position="1329"/>
    </location>
</feature>
<keyword evidence="10" id="KW-1185">Reference proteome</keyword>
<dbReference type="Gene3D" id="1.20.5.170">
    <property type="match status" value="1"/>
</dbReference>
<gene>
    <name evidence="9" type="ORF">BGW38_005210</name>
</gene>
<evidence type="ECO:0000256" key="6">
    <source>
        <dbReference type="SAM" id="Coils"/>
    </source>
</evidence>
<comment type="subcellular location">
    <subcellularLocation>
        <location evidence="1">Membrane</location>
        <topology evidence="1">Multi-pass membrane protein</topology>
    </subcellularLocation>
</comment>
<dbReference type="PANTHER" id="PTHR10582:SF2">
    <property type="entry name" value="INACTIVE"/>
    <property type="match status" value="1"/>
</dbReference>
<reference evidence="9" key="1">
    <citation type="journal article" date="2020" name="Fungal Divers.">
        <title>Resolving the Mortierellaceae phylogeny through synthesis of multi-gene phylogenetics and phylogenomics.</title>
        <authorList>
            <person name="Vandepol N."/>
            <person name="Liber J."/>
            <person name="Desiro A."/>
            <person name="Na H."/>
            <person name="Kennedy M."/>
            <person name="Barry K."/>
            <person name="Grigoriev I.V."/>
            <person name="Miller A.N."/>
            <person name="O'Donnell K."/>
            <person name="Stajich J.E."/>
            <person name="Bonito G."/>
        </authorList>
    </citation>
    <scope>NUCLEOTIDE SEQUENCE</scope>
    <source>
        <strain evidence="9">KOD1015</strain>
    </source>
</reference>
<dbReference type="Gene3D" id="2.130.10.10">
    <property type="entry name" value="YVTN repeat-like/Quinoprotein amine dehydrogenase"/>
    <property type="match status" value="1"/>
</dbReference>
<accession>A0A9P6G2Q5</accession>
<organism evidence="9 10">
    <name type="scientific">Lunasporangiospora selenospora</name>
    <dbReference type="NCBI Taxonomy" id="979761"/>
    <lineage>
        <taxon>Eukaryota</taxon>
        <taxon>Fungi</taxon>
        <taxon>Fungi incertae sedis</taxon>
        <taxon>Mucoromycota</taxon>
        <taxon>Mortierellomycotina</taxon>
        <taxon>Mortierellomycetes</taxon>
        <taxon>Mortierellales</taxon>
        <taxon>Mortierellaceae</taxon>
        <taxon>Lunasporangiospora</taxon>
    </lineage>
</organism>
<keyword evidence="6" id="KW-0175">Coiled coil</keyword>
<feature type="transmembrane region" description="Helical" evidence="7">
    <location>
        <begin position="1044"/>
        <end position="1067"/>
    </location>
</feature>
<dbReference type="InterPro" id="IPR024862">
    <property type="entry name" value="TRPV"/>
</dbReference>
<name>A0A9P6G2Q5_9FUNG</name>
<sequence>MPDPSETVIEIEASLQDLNGNGRSTRVDERPSANVEARTIERAGSSFASPSSFQLAQAKDDSIGTKSEWTKRNILKEPTVAPFATHEEYIVRMQEDIRTGRAENRWFFEPKGGDGFSCAGSKSKFARPVPIGVGQDKCSYFSIDAERDTYFTKAAARDQGNVFVRVLFNQQIQIAKNSNNLIETITLGKVKAIPNIELCYIDFYKTSFPEDSYDCTTFTTPLPRKFINAGSFSEDGQFKSRSIYRFALSPSGSNLVAVSREGLAFIIDWWELGLSASNEQATYPCLGMESHASITFKMPNIVTSLDMAVSWNGSQIAVFSTEEKPLNPVLLYGPAPLEGPIRTADKRSNPPIELQELTRHKNCKGLEKFCGPAKFTSAVSKMWDDSTERFIACDRSVVSIYSTGEEWQCLHSIRMTNSPRIYGASFTVAATAPIFLWEDSPLQLSLWDTYTGKLLRLISTQKSISHHQISSDGQTIAVFTEDGVYFFSTQSGNLLHPFALRNVEPTGYFSGNGGFLYQDTAQRTNHSARYVFTNLSSLTQLKECKLETLITQDSLVFQQIQNEASPESTVTAIKHGSVFQLSYLDDILDSANGPLDSSCSIECDHRQRQLQPIHDSTIFTILGEEYPLAAFKQTSMPPPSIFFCKSLYGNKYFSVDAYHYFSLEKQNQLVSLCLKESVLSLFIWRLPAQADHAIELLLALSLDNISGPVTLQSCQHERKISVVHSKGSIPISLDRAHRQQPKEFFRAIDTVAQAFYNCQLYGKDNMANVYLRYLGSIINSYPVPNDVSVSAMSRLCERWSVRRAGCIVPIFRYILTRDGEHSWRPFPQYSKGSNPIGQLLEYSRMGATVVDLIRALVDYCTSRAQETQDITFVLFLCECLDDLYTQFPDIALQVTRSFAYLKSPDIDAIACYYKVAVPPSISSLWNRERVLLGQCRNPVLQLVDRPQVLDQIEPPSNEVYFVTPFSLLWAFYPDKNDRFLEYSRREPQVKTTRLGTLLSLALFHVNPFNHVYIRSRPHDLNVLDNPAIEALVQYKWNTIGFRIWLTRFAAQVVNYALIIAAAMLQVYNPMKDPLYWIFIVIIILSVLFLWMEFLQWRESRYCLQSKPSPTIKERLLKIPAGIKSLMRRKESRQENMNFLQDNVVITGIPERKLPSYFSTYNILDLLMYLTPIATSIHQLLNISENEPNRDSWGLSFCLVLVFLHALSELRVIESVCKYVTIVFEILRQIRVFLGVFALGVIMYSLAILHVILGNKNPDNNPQTEFPNDFFGALSTGFFILGGRYEPIQDDLFSDNQYGSWQLQLLLLTYFFFAVIVMLNVLIAIVNEAYINGDISWRQVWFENRLSIVEQAENLSFHIPGFRESNDWFPDKIYYGATSYQVKQYWKRINVKDEEVILDWAEQEPGTTVEESTKSSPDSSKSLDLWELEQRVIAKMGHIEQLVQGQQIVSGQMSKAPGQKSDVSELRGDMTNLEDKLSGLKSELTDLKGEITDVKNDIRTVLAVLLALQNTQRQ</sequence>
<dbReference type="InterPro" id="IPR015943">
    <property type="entry name" value="WD40/YVTN_repeat-like_dom_sf"/>
</dbReference>
<dbReference type="InterPro" id="IPR005821">
    <property type="entry name" value="Ion_trans_dom"/>
</dbReference>
<comment type="caution">
    <text evidence="9">The sequence shown here is derived from an EMBL/GenBank/DDBJ whole genome shotgun (WGS) entry which is preliminary data.</text>
</comment>
<evidence type="ECO:0000256" key="2">
    <source>
        <dbReference type="ARBA" id="ARBA00022692"/>
    </source>
</evidence>
<evidence type="ECO:0000313" key="9">
    <source>
        <dbReference type="EMBL" id="KAF9586428.1"/>
    </source>
</evidence>
<proteinExistence type="predicted"/>
<evidence type="ECO:0000256" key="7">
    <source>
        <dbReference type="SAM" id="Phobius"/>
    </source>
</evidence>
<evidence type="ECO:0000313" key="10">
    <source>
        <dbReference type="Proteomes" id="UP000780801"/>
    </source>
</evidence>
<keyword evidence="4 7" id="KW-1133">Transmembrane helix</keyword>
<dbReference type="Proteomes" id="UP000780801">
    <property type="component" value="Unassembled WGS sequence"/>
</dbReference>
<evidence type="ECO:0000256" key="1">
    <source>
        <dbReference type="ARBA" id="ARBA00004141"/>
    </source>
</evidence>
<feature type="transmembrane region" description="Helical" evidence="7">
    <location>
        <begin position="994"/>
        <end position="1013"/>
    </location>
</feature>
<evidence type="ECO:0000259" key="8">
    <source>
        <dbReference type="Pfam" id="PF00520"/>
    </source>
</evidence>
<dbReference type="SUPFAM" id="SSF50978">
    <property type="entry name" value="WD40 repeat-like"/>
    <property type="match status" value="1"/>
</dbReference>
<feature type="coiled-coil region" evidence="6">
    <location>
        <begin position="1462"/>
        <end position="1496"/>
    </location>
</feature>
<evidence type="ECO:0000256" key="4">
    <source>
        <dbReference type="ARBA" id="ARBA00022989"/>
    </source>
</evidence>
<dbReference type="GO" id="GO:0005886">
    <property type="term" value="C:plasma membrane"/>
    <property type="evidence" value="ECO:0007669"/>
    <property type="project" value="TreeGrafter"/>
</dbReference>
<dbReference type="Pfam" id="PF00520">
    <property type="entry name" value="Ion_trans"/>
    <property type="match status" value="1"/>
</dbReference>
<dbReference type="InterPro" id="IPR036322">
    <property type="entry name" value="WD40_repeat_dom_sf"/>
</dbReference>
<protein>
    <recommendedName>
        <fullName evidence="8">Ion transport domain-containing protein</fullName>
    </recommendedName>
</protein>
<feature type="transmembrane region" description="Helical" evidence="7">
    <location>
        <begin position="1300"/>
        <end position="1325"/>
    </location>
</feature>
<feature type="transmembrane region" description="Helical" evidence="7">
    <location>
        <begin position="1073"/>
        <end position="1091"/>
    </location>
</feature>
<evidence type="ECO:0000256" key="3">
    <source>
        <dbReference type="ARBA" id="ARBA00022737"/>
    </source>
</evidence>